<sequence length="175" mass="18806">MSAFVRAARFVGDLDDDFYADELQRDIWNEASAVGLQSLFWIGLISGAILPYAAGVAGAWVALGIFLAIFTSAYVVIGYARARGVDAHTIQEWRRPRFAVFLVLYLAGAGGTLVRLVATYLGSSTSMWVSMAVAAVVGAAAAAVGVNTKKRKQREAELAAEKVELQGFDETDRPQ</sequence>
<organism evidence="2 3">
    <name type="scientific">Rhodococcus navarretei</name>
    <dbReference type="NCBI Taxonomy" id="3128981"/>
    <lineage>
        <taxon>Bacteria</taxon>
        <taxon>Bacillati</taxon>
        <taxon>Actinomycetota</taxon>
        <taxon>Actinomycetes</taxon>
        <taxon>Mycobacteriales</taxon>
        <taxon>Nocardiaceae</taxon>
        <taxon>Rhodococcus</taxon>
    </lineage>
</organism>
<feature type="transmembrane region" description="Helical" evidence="1">
    <location>
        <begin position="98"/>
        <end position="121"/>
    </location>
</feature>
<keyword evidence="3" id="KW-1185">Reference proteome</keyword>
<dbReference type="EMBL" id="JBBPCN010000001">
    <property type="protein sequence ID" value="MEK8070097.1"/>
    <property type="molecule type" value="Genomic_DNA"/>
</dbReference>
<evidence type="ECO:0000256" key="1">
    <source>
        <dbReference type="SAM" id="Phobius"/>
    </source>
</evidence>
<feature type="transmembrane region" description="Helical" evidence="1">
    <location>
        <begin position="33"/>
        <end position="53"/>
    </location>
</feature>
<dbReference type="RefSeq" id="WP_341440361.1">
    <property type="nucleotide sequence ID" value="NZ_JBBPCN010000001.1"/>
</dbReference>
<gene>
    <name evidence="2" type="ORF">AABD04_04435</name>
</gene>
<keyword evidence="1" id="KW-1133">Transmembrane helix</keyword>
<proteinExistence type="predicted"/>
<feature type="transmembrane region" description="Helical" evidence="1">
    <location>
        <begin position="127"/>
        <end position="146"/>
    </location>
</feature>
<accession>A0ABU9CRQ5</accession>
<feature type="transmembrane region" description="Helical" evidence="1">
    <location>
        <begin position="59"/>
        <end position="77"/>
    </location>
</feature>
<evidence type="ECO:0000313" key="3">
    <source>
        <dbReference type="Proteomes" id="UP001456513"/>
    </source>
</evidence>
<reference evidence="2 3" key="1">
    <citation type="submission" date="2024-03" db="EMBL/GenBank/DDBJ databases">
        <title>Rhodococcus navarretei sp. nov. and Pseudarthrobacter quantumdoti sp. nov., two new species with the ability to biosynthesize Quantum Dots isolated from soil samples at Union Glacier, Antarctica.</title>
        <authorList>
            <person name="Vargas M."/>
        </authorList>
    </citation>
    <scope>NUCLEOTIDE SEQUENCE [LARGE SCALE GENOMIC DNA]</scope>
    <source>
        <strain evidence="2 3">EXRC-4A-4</strain>
    </source>
</reference>
<keyword evidence="1" id="KW-0812">Transmembrane</keyword>
<comment type="caution">
    <text evidence="2">The sequence shown here is derived from an EMBL/GenBank/DDBJ whole genome shotgun (WGS) entry which is preliminary data.</text>
</comment>
<evidence type="ECO:0008006" key="4">
    <source>
        <dbReference type="Google" id="ProtNLM"/>
    </source>
</evidence>
<protein>
    <recommendedName>
        <fullName evidence="4">DUF2029 domain-containing protein</fullName>
    </recommendedName>
</protein>
<name>A0ABU9CRQ5_9NOCA</name>
<keyword evidence="1" id="KW-0472">Membrane</keyword>
<dbReference type="Proteomes" id="UP001456513">
    <property type="component" value="Unassembled WGS sequence"/>
</dbReference>
<evidence type="ECO:0000313" key="2">
    <source>
        <dbReference type="EMBL" id="MEK8070097.1"/>
    </source>
</evidence>